<feature type="region of interest" description="Disordered" evidence="1">
    <location>
        <begin position="1"/>
        <end position="47"/>
    </location>
</feature>
<proteinExistence type="predicted"/>
<protein>
    <recommendedName>
        <fullName evidence="2">Transthyretin/hydroxyisourate hydrolase domain-containing protein</fullName>
    </recommendedName>
</protein>
<evidence type="ECO:0000259" key="2">
    <source>
        <dbReference type="Pfam" id="PF00576"/>
    </source>
</evidence>
<organism evidence="3 4">
    <name type="scientific">Actinomadura latina</name>
    <dbReference type="NCBI Taxonomy" id="163603"/>
    <lineage>
        <taxon>Bacteria</taxon>
        <taxon>Bacillati</taxon>
        <taxon>Actinomycetota</taxon>
        <taxon>Actinomycetes</taxon>
        <taxon>Streptosporangiales</taxon>
        <taxon>Thermomonosporaceae</taxon>
        <taxon>Actinomadura</taxon>
    </lineage>
</organism>
<feature type="domain" description="Transthyretin/hydroxyisourate hydrolase" evidence="2">
    <location>
        <begin position="2"/>
        <end position="106"/>
    </location>
</feature>
<accession>A0A846YYS2</accession>
<name>A0A846YYS2_9ACTN</name>
<comment type="caution">
    <text evidence="3">The sequence shown here is derived from an EMBL/GenBank/DDBJ whole genome shotgun (WGS) entry which is preliminary data.</text>
</comment>
<gene>
    <name evidence="3" type="ORF">HGB48_08285</name>
</gene>
<evidence type="ECO:0000313" key="4">
    <source>
        <dbReference type="Proteomes" id="UP000579250"/>
    </source>
</evidence>
<dbReference type="Pfam" id="PF00576">
    <property type="entry name" value="Transthyretin"/>
    <property type="match status" value="1"/>
</dbReference>
<dbReference type="InterPro" id="IPR023416">
    <property type="entry name" value="Transthyretin/HIU_hydrolase_d"/>
</dbReference>
<keyword evidence="4" id="KW-1185">Reference proteome</keyword>
<dbReference type="Gene3D" id="2.60.40.180">
    <property type="entry name" value="Transthyretin/hydroxyisourate hydrolase domain"/>
    <property type="match status" value="1"/>
</dbReference>
<evidence type="ECO:0000313" key="3">
    <source>
        <dbReference type="EMBL" id="NKZ03745.1"/>
    </source>
</evidence>
<dbReference type="SUPFAM" id="SSF49472">
    <property type="entry name" value="Transthyretin (synonym: prealbumin)"/>
    <property type="match status" value="1"/>
</dbReference>
<evidence type="ECO:0000256" key="1">
    <source>
        <dbReference type="SAM" id="MobiDB-lite"/>
    </source>
</evidence>
<reference evidence="3 4" key="1">
    <citation type="submission" date="2020-04" db="EMBL/GenBank/DDBJ databases">
        <title>MicrobeNet Type strains.</title>
        <authorList>
            <person name="Nicholson A.C."/>
        </authorList>
    </citation>
    <scope>NUCLEOTIDE SEQUENCE [LARGE SCALE GENOMIC DNA]</scope>
    <source>
        <strain evidence="3 4">ATCC BAA-277</strain>
    </source>
</reference>
<dbReference type="InterPro" id="IPR036817">
    <property type="entry name" value="Transthyretin/HIU_hydrolase_sf"/>
</dbReference>
<dbReference type="AlphaFoldDB" id="A0A846YYS2"/>
<dbReference type="Proteomes" id="UP000579250">
    <property type="component" value="Unassembled WGS sequence"/>
</dbReference>
<dbReference type="EMBL" id="JAAXPI010000007">
    <property type="protein sequence ID" value="NKZ03745.1"/>
    <property type="molecule type" value="Genomic_DNA"/>
</dbReference>
<dbReference type="RefSeq" id="WP_168444575.1">
    <property type="nucleotide sequence ID" value="NZ_JAAXPI010000007.1"/>
</dbReference>
<sequence>MSVIDGVSGRPAEGVEVSVLGRPAGEPGRRLHGFTDPDGNFTYSSETPKIPGGGGCYDVELDVDAYYTSQGIVAGYKKVSIVVRIDGTEPDYRVGTFITPFTHATWSLR</sequence>